<dbReference type="PANTHER" id="PTHR33375">
    <property type="entry name" value="CHROMOSOME-PARTITIONING PROTEIN PARB-RELATED"/>
    <property type="match status" value="1"/>
</dbReference>
<dbReference type="Gene3D" id="3.90.1530.10">
    <property type="entry name" value="Conserved hypothetical protein from pyrococcus furiosus pfu- 392566-001, ParB domain"/>
    <property type="match status" value="1"/>
</dbReference>
<dbReference type="AlphaFoldDB" id="A0A382I926"/>
<accession>A0A382I926</accession>
<dbReference type="InterPro" id="IPR003115">
    <property type="entry name" value="ParB_N"/>
</dbReference>
<proteinExistence type="predicted"/>
<dbReference type="EMBL" id="UINC01065488">
    <property type="protein sequence ID" value="SVB95211.1"/>
    <property type="molecule type" value="Genomic_DNA"/>
</dbReference>
<evidence type="ECO:0000256" key="1">
    <source>
        <dbReference type="SAM" id="MobiDB-lite"/>
    </source>
</evidence>
<dbReference type="InterPro" id="IPR050336">
    <property type="entry name" value="Chromosome_partition/occlusion"/>
</dbReference>
<evidence type="ECO:0000259" key="2">
    <source>
        <dbReference type="SMART" id="SM00470"/>
    </source>
</evidence>
<dbReference type="SUPFAM" id="SSF110849">
    <property type="entry name" value="ParB/Sulfiredoxin"/>
    <property type="match status" value="1"/>
</dbReference>
<feature type="non-terminal residue" evidence="3">
    <location>
        <position position="115"/>
    </location>
</feature>
<feature type="region of interest" description="Disordered" evidence="1">
    <location>
        <begin position="1"/>
        <end position="37"/>
    </location>
</feature>
<dbReference type="InterPro" id="IPR004437">
    <property type="entry name" value="ParB/RepB/Spo0J"/>
</dbReference>
<dbReference type="GO" id="GO:0003677">
    <property type="term" value="F:DNA binding"/>
    <property type="evidence" value="ECO:0007669"/>
    <property type="project" value="InterPro"/>
</dbReference>
<dbReference type="PANTHER" id="PTHR33375:SF1">
    <property type="entry name" value="CHROMOSOME-PARTITIONING PROTEIN PARB-RELATED"/>
    <property type="match status" value="1"/>
</dbReference>
<sequence>MAEKRKSLGRGLDALLGGATQEQKNNTANSLNELPIEVIGPGPFQPRKKINEQQLSELSASIEAQGVLQPIVVRERAVQDSQTGIKYEIIAGERRWRAAQLANLETIPAVVKAVS</sequence>
<feature type="compositionally biased region" description="Polar residues" evidence="1">
    <location>
        <begin position="20"/>
        <end position="32"/>
    </location>
</feature>
<dbReference type="GO" id="GO:0045881">
    <property type="term" value="P:positive regulation of sporulation resulting in formation of a cellular spore"/>
    <property type="evidence" value="ECO:0007669"/>
    <property type="project" value="TreeGrafter"/>
</dbReference>
<protein>
    <recommendedName>
        <fullName evidence="2">ParB-like N-terminal domain-containing protein</fullName>
    </recommendedName>
</protein>
<gene>
    <name evidence="3" type="ORF">METZ01_LOCUS248065</name>
</gene>
<evidence type="ECO:0000313" key="3">
    <source>
        <dbReference type="EMBL" id="SVB95211.1"/>
    </source>
</evidence>
<feature type="compositionally biased region" description="Low complexity" evidence="1">
    <location>
        <begin position="9"/>
        <end position="19"/>
    </location>
</feature>
<dbReference type="GO" id="GO:0005694">
    <property type="term" value="C:chromosome"/>
    <property type="evidence" value="ECO:0007669"/>
    <property type="project" value="TreeGrafter"/>
</dbReference>
<dbReference type="NCBIfam" id="TIGR00180">
    <property type="entry name" value="parB_part"/>
    <property type="match status" value="1"/>
</dbReference>
<dbReference type="SMART" id="SM00470">
    <property type="entry name" value="ParB"/>
    <property type="match status" value="1"/>
</dbReference>
<dbReference type="InterPro" id="IPR036086">
    <property type="entry name" value="ParB/Sulfiredoxin_sf"/>
</dbReference>
<reference evidence="3" key="1">
    <citation type="submission" date="2018-05" db="EMBL/GenBank/DDBJ databases">
        <authorList>
            <person name="Lanie J.A."/>
            <person name="Ng W.-L."/>
            <person name="Kazmierczak K.M."/>
            <person name="Andrzejewski T.M."/>
            <person name="Davidsen T.M."/>
            <person name="Wayne K.J."/>
            <person name="Tettelin H."/>
            <person name="Glass J.I."/>
            <person name="Rusch D."/>
            <person name="Podicherti R."/>
            <person name="Tsui H.-C.T."/>
            <person name="Winkler M.E."/>
        </authorList>
    </citation>
    <scope>NUCLEOTIDE SEQUENCE</scope>
</reference>
<feature type="domain" description="ParB-like N-terminal" evidence="2">
    <location>
        <begin position="32"/>
        <end position="115"/>
    </location>
</feature>
<dbReference type="Pfam" id="PF02195">
    <property type="entry name" value="ParB_N"/>
    <property type="match status" value="1"/>
</dbReference>
<name>A0A382I926_9ZZZZ</name>
<organism evidence="3">
    <name type="scientific">marine metagenome</name>
    <dbReference type="NCBI Taxonomy" id="408172"/>
    <lineage>
        <taxon>unclassified sequences</taxon>
        <taxon>metagenomes</taxon>
        <taxon>ecological metagenomes</taxon>
    </lineage>
</organism>
<dbReference type="GO" id="GO:0007059">
    <property type="term" value="P:chromosome segregation"/>
    <property type="evidence" value="ECO:0007669"/>
    <property type="project" value="TreeGrafter"/>
</dbReference>